<gene>
    <name evidence="4" type="ORF">IAG03_11915</name>
</gene>
<dbReference type="PANTHER" id="PTHR43479:SF7">
    <property type="entry name" value="TETR-FAMILY TRANSCRIPTIONAL REGULATOR"/>
    <property type="match status" value="1"/>
</dbReference>
<keyword evidence="1 2" id="KW-0238">DNA-binding</keyword>
<evidence type="ECO:0000256" key="2">
    <source>
        <dbReference type="PROSITE-ProRule" id="PRU00335"/>
    </source>
</evidence>
<dbReference type="Gene3D" id="1.10.357.10">
    <property type="entry name" value="Tetracycline Repressor, domain 2"/>
    <property type="match status" value="1"/>
</dbReference>
<dbReference type="EMBL" id="JACRSN010000020">
    <property type="protein sequence ID" value="MBC8534678.1"/>
    <property type="molecule type" value="Genomic_DNA"/>
</dbReference>
<dbReference type="InterPro" id="IPR050624">
    <property type="entry name" value="HTH-type_Tx_Regulator"/>
</dbReference>
<dbReference type="Pfam" id="PF14278">
    <property type="entry name" value="TetR_C_8"/>
    <property type="match status" value="1"/>
</dbReference>
<dbReference type="SUPFAM" id="SSF46689">
    <property type="entry name" value="Homeodomain-like"/>
    <property type="match status" value="1"/>
</dbReference>
<keyword evidence="5" id="KW-1185">Reference proteome</keyword>
<comment type="caution">
    <text evidence="4">The sequence shown here is derived from an EMBL/GenBank/DDBJ whole genome shotgun (WGS) entry which is preliminary data.</text>
</comment>
<feature type="DNA-binding region" description="H-T-H motif" evidence="2">
    <location>
        <begin position="30"/>
        <end position="49"/>
    </location>
</feature>
<protein>
    <submittedName>
        <fullName evidence="4">TetR/AcrR family transcriptional regulator</fullName>
    </submittedName>
</protein>
<proteinExistence type="predicted"/>
<dbReference type="RefSeq" id="WP_249320262.1">
    <property type="nucleotide sequence ID" value="NZ_JACRSN010000020.1"/>
</dbReference>
<reference evidence="4" key="1">
    <citation type="submission" date="2020-08" db="EMBL/GenBank/DDBJ databases">
        <title>Genome public.</title>
        <authorList>
            <person name="Liu C."/>
            <person name="Sun Q."/>
        </authorList>
    </citation>
    <scope>NUCLEOTIDE SEQUENCE</scope>
    <source>
        <strain evidence="4">NSJ-40</strain>
    </source>
</reference>
<dbReference type="InterPro" id="IPR039532">
    <property type="entry name" value="TetR_C_Firmicutes"/>
</dbReference>
<dbReference type="PANTHER" id="PTHR43479">
    <property type="entry name" value="ACREF/ENVCD OPERON REPRESSOR-RELATED"/>
    <property type="match status" value="1"/>
</dbReference>
<evidence type="ECO:0000313" key="4">
    <source>
        <dbReference type="EMBL" id="MBC8534678.1"/>
    </source>
</evidence>
<dbReference type="AlphaFoldDB" id="A0A926HSW4"/>
<dbReference type="GO" id="GO:0003677">
    <property type="term" value="F:DNA binding"/>
    <property type="evidence" value="ECO:0007669"/>
    <property type="project" value="UniProtKB-UniRule"/>
</dbReference>
<sequence>MENQRVRLSKMLLKNALITLLKEKPLEKITIYELCAKAQLNRVTFYKYYGSQSDLLTDIENDCFRKLEEILSDNASDGEDCLCRMLEALLADEEHFKVLINALPDKDFSTKLFDLPTIRRQLDMAIPDTFTEEERDELCLFFYQGGYAVIREWLNRENRQSPKKMAVFLNGVIRKLTQ</sequence>
<dbReference type="InterPro" id="IPR001647">
    <property type="entry name" value="HTH_TetR"/>
</dbReference>
<dbReference type="PROSITE" id="PS50977">
    <property type="entry name" value="HTH_TETR_2"/>
    <property type="match status" value="1"/>
</dbReference>
<name>A0A926HSW4_9FIRM</name>
<evidence type="ECO:0000259" key="3">
    <source>
        <dbReference type="PROSITE" id="PS50977"/>
    </source>
</evidence>
<accession>A0A926HSW4</accession>
<dbReference type="Proteomes" id="UP000651482">
    <property type="component" value="Unassembled WGS sequence"/>
</dbReference>
<evidence type="ECO:0000256" key="1">
    <source>
        <dbReference type="ARBA" id="ARBA00023125"/>
    </source>
</evidence>
<dbReference type="InterPro" id="IPR009057">
    <property type="entry name" value="Homeodomain-like_sf"/>
</dbReference>
<organism evidence="4 5">
    <name type="scientific">Yeguia hominis</name>
    <dbReference type="NCBI Taxonomy" id="2763662"/>
    <lineage>
        <taxon>Bacteria</taxon>
        <taxon>Bacillati</taxon>
        <taxon>Bacillota</taxon>
        <taxon>Clostridia</taxon>
        <taxon>Eubacteriales</taxon>
        <taxon>Yeguiaceae</taxon>
        <taxon>Yeguia</taxon>
    </lineage>
</organism>
<feature type="domain" description="HTH tetR-type" evidence="3">
    <location>
        <begin position="7"/>
        <end position="67"/>
    </location>
</feature>
<evidence type="ECO:0000313" key="5">
    <source>
        <dbReference type="Proteomes" id="UP000651482"/>
    </source>
</evidence>